<name>A0ACB9ZL96_CATRO</name>
<evidence type="ECO:0000313" key="1">
    <source>
        <dbReference type="EMBL" id="KAI5647864.1"/>
    </source>
</evidence>
<keyword evidence="2" id="KW-1185">Reference proteome</keyword>
<dbReference type="Proteomes" id="UP001060085">
    <property type="component" value="Linkage Group LG08"/>
</dbReference>
<organism evidence="1 2">
    <name type="scientific">Catharanthus roseus</name>
    <name type="common">Madagascar periwinkle</name>
    <name type="synonym">Vinca rosea</name>
    <dbReference type="NCBI Taxonomy" id="4058"/>
    <lineage>
        <taxon>Eukaryota</taxon>
        <taxon>Viridiplantae</taxon>
        <taxon>Streptophyta</taxon>
        <taxon>Embryophyta</taxon>
        <taxon>Tracheophyta</taxon>
        <taxon>Spermatophyta</taxon>
        <taxon>Magnoliopsida</taxon>
        <taxon>eudicotyledons</taxon>
        <taxon>Gunneridae</taxon>
        <taxon>Pentapetalae</taxon>
        <taxon>asterids</taxon>
        <taxon>lamiids</taxon>
        <taxon>Gentianales</taxon>
        <taxon>Apocynaceae</taxon>
        <taxon>Rauvolfioideae</taxon>
        <taxon>Vinceae</taxon>
        <taxon>Catharanthinae</taxon>
        <taxon>Catharanthus</taxon>
    </lineage>
</organism>
<accession>A0ACB9ZL96</accession>
<comment type="caution">
    <text evidence="1">The sequence shown here is derived from an EMBL/GenBank/DDBJ whole genome shotgun (WGS) entry which is preliminary data.</text>
</comment>
<protein>
    <submittedName>
        <fullName evidence="1">Uncharacterized protein</fullName>
    </submittedName>
</protein>
<reference evidence="2" key="1">
    <citation type="journal article" date="2023" name="Nat. Plants">
        <title>Single-cell RNA sequencing provides a high-resolution roadmap for understanding the multicellular compartmentation of specialized metabolism.</title>
        <authorList>
            <person name="Sun S."/>
            <person name="Shen X."/>
            <person name="Li Y."/>
            <person name="Li Y."/>
            <person name="Wang S."/>
            <person name="Li R."/>
            <person name="Zhang H."/>
            <person name="Shen G."/>
            <person name="Guo B."/>
            <person name="Wei J."/>
            <person name="Xu J."/>
            <person name="St-Pierre B."/>
            <person name="Chen S."/>
            <person name="Sun C."/>
        </authorList>
    </citation>
    <scope>NUCLEOTIDE SEQUENCE [LARGE SCALE GENOMIC DNA]</scope>
</reference>
<proteinExistence type="predicted"/>
<gene>
    <name evidence="1" type="ORF">M9H77_33869</name>
</gene>
<sequence>MPSKKRKRGKERATINPRNKYSENPPDFGLLASLYPSFRPFVFYSRDGRPRIDWKDYNATRELTRVLLLHDHGINWWIPDGQLCPTVPNRSNYIHWIEDLLLSDIIPANRIDDHVVRGFDIGTGANCIYPLLGASLLGWRFVGSDVTDVALEWAEKNVKDNPHISELIEIRKVEHDEKVDRDELHIEETRDSEINVSLSHLEDANIGPSVSCPDWRHPGAKMSYHGPPILVGVVNDGEKFDFCMSNPPFFETMEESGLNPKTSCGGTSSEMVCPGGEQAFITRIIEDSVELNQSFRWYTSMVGRKSNLKILISKLREVGVTIVKTTEFVQGQTCRWGLAWSFLPLSMKCLPSYVTEKKNLSFMLEGLRRQYSAFHVLQSVEVFFSSSGASCKLDATSFKIDIIASKDQCAAILKTQSQNTHGTENFEHESGVLPDLSDKLNSQDLHLNILVFQQIPGTLLVRGSSQQGESSTSGLLFSIFHHLEEALRNKFCKAKARPE</sequence>
<dbReference type="EMBL" id="CM044708">
    <property type="protein sequence ID" value="KAI5647864.1"/>
    <property type="molecule type" value="Genomic_DNA"/>
</dbReference>
<evidence type="ECO:0000313" key="2">
    <source>
        <dbReference type="Proteomes" id="UP001060085"/>
    </source>
</evidence>